<gene>
    <name evidence="1" type="ORF">GCM10010967_12170</name>
</gene>
<reference evidence="2" key="1">
    <citation type="journal article" date="2019" name="Int. J. Syst. Evol. Microbiol.">
        <title>The Global Catalogue of Microorganisms (GCM) 10K type strain sequencing project: providing services to taxonomists for standard genome sequencing and annotation.</title>
        <authorList>
            <consortium name="The Broad Institute Genomics Platform"/>
            <consortium name="The Broad Institute Genome Sequencing Center for Infectious Disease"/>
            <person name="Wu L."/>
            <person name="Ma J."/>
        </authorList>
    </citation>
    <scope>NUCLEOTIDE SEQUENCE [LARGE SCALE GENOMIC DNA]</scope>
    <source>
        <strain evidence="2">CGMCC 1.6375</strain>
    </source>
</reference>
<comment type="caution">
    <text evidence="1">The sequence shown here is derived from an EMBL/GenBank/DDBJ whole genome shotgun (WGS) entry which is preliminary data.</text>
</comment>
<evidence type="ECO:0000313" key="1">
    <source>
        <dbReference type="EMBL" id="GGM82007.1"/>
    </source>
</evidence>
<dbReference type="RefSeq" id="WP_019942588.1">
    <property type="nucleotide sequence ID" value="NZ_BMLI01000001.1"/>
</dbReference>
<dbReference type="Proteomes" id="UP000632339">
    <property type="component" value="Unassembled WGS sequence"/>
</dbReference>
<dbReference type="EMBL" id="BMLI01000001">
    <property type="protein sequence ID" value="GGM82007.1"/>
    <property type="molecule type" value="Genomic_DNA"/>
</dbReference>
<evidence type="ECO:0000313" key="2">
    <source>
        <dbReference type="Proteomes" id="UP000632339"/>
    </source>
</evidence>
<keyword evidence="2" id="KW-1185">Reference proteome</keyword>
<sequence>MKLNYTVLAHTLHSRLQLIRNKLDFEPGMEPSQMVIRNLKFFEKAGESVQKYHNFRSNRSDFIDAAELFLSTVDPANPGSETGQYMVEAFHTGDNNWYPISEETLSNGMSGEIKPLTLEAAKKLHAWLVKNGGQAYARISNYKKL</sequence>
<accession>A0ABQ2HII4</accession>
<organism evidence="1 2">
    <name type="scientific">Dyadobacter beijingensis</name>
    <dbReference type="NCBI Taxonomy" id="365489"/>
    <lineage>
        <taxon>Bacteria</taxon>
        <taxon>Pseudomonadati</taxon>
        <taxon>Bacteroidota</taxon>
        <taxon>Cytophagia</taxon>
        <taxon>Cytophagales</taxon>
        <taxon>Spirosomataceae</taxon>
        <taxon>Dyadobacter</taxon>
    </lineage>
</organism>
<proteinExistence type="predicted"/>
<protein>
    <submittedName>
        <fullName evidence="1">Uncharacterized protein</fullName>
    </submittedName>
</protein>
<name>A0ABQ2HII4_9BACT</name>